<dbReference type="NCBIfam" id="TIGR01131">
    <property type="entry name" value="ATP_synt_6_or_A"/>
    <property type="match status" value="1"/>
</dbReference>
<dbReference type="Gene3D" id="1.20.120.220">
    <property type="entry name" value="ATP synthase, F0 complex, subunit A"/>
    <property type="match status" value="1"/>
</dbReference>
<protein>
    <recommendedName>
        <fullName evidence="11 12">ATP synthase subunit a</fullName>
    </recommendedName>
    <alternativeName>
        <fullName evidence="11">ATP synthase F0 sector subunit a</fullName>
    </alternativeName>
    <alternativeName>
        <fullName evidence="11">F-ATPase subunit 6</fullName>
    </alternativeName>
</protein>
<comment type="function">
    <text evidence="11 12">Key component of the proton channel; it plays a direct role in the translocation of protons across the membrane.</text>
</comment>
<evidence type="ECO:0000256" key="5">
    <source>
        <dbReference type="ARBA" id="ARBA00022692"/>
    </source>
</evidence>
<dbReference type="CDD" id="cd00310">
    <property type="entry name" value="ATP-synt_Fo_a_6"/>
    <property type="match status" value="1"/>
</dbReference>
<dbReference type="EMBL" id="DXEQ01000289">
    <property type="protein sequence ID" value="HIX73270.1"/>
    <property type="molecule type" value="Genomic_DNA"/>
</dbReference>
<feature type="transmembrane region" description="Helical" evidence="11">
    <location>
        <begin position="125"/>
        <end position="144"/>
    </location>
</feature>
<dbReference type="InterPro" id="IPR035908">
    <property type="entry name" value="F0_ATP_A_sf"/>
</dbReference>
<comment type="similarity">
    <text evidence="2 11 12">Belongs to the ATPase A chain family.</text>
</comment>
<keyword evidence="4 11" id="KW-0138">CF(0)</keyword>
<dbReference type="InterPro" id="IPR000568">
    <property type="entry name" value="ATP_synth_F0_asu"/>
</dbReference>
<keyword evidence="7 11" id="KW-1133">Transmembrane helix</keyword>
<dbReference type="GO" id="GO:0046933">
    <property type="term" value="F:proton-transporting ATP synthase activity, rotational mechanism"/>
    <property type="evidence" value="ECO:0007669"/>
    <property type="project" value="UniProtKB-UniRule"/>
</dbReference>
<organism evidence="13 14">
    <name type="scientific">Candidatus Anaerobutyricum stercoripullorum</name>
    <dbReference type="NCBI Taxonomy" id="2838456"/>
    <lineage>
        <taxon>Bacteria</taxon>
        <taxon>Bacillati</taxon>
        <taxon>Bacillota</taxon>
        <taxon>Clostridia</taxon>
        <taxon>Lachnospirales</taxon>
        <taxon>Lachnospiraceae</taxon>
        <taxon>Anaerobutyricum</taxon>
    </lineage>
</organism>
<feature type="transmembrane region" description="Helical" evidence="11">
    <location>
        <begin position="181"/>
        <end position="202"/>
    </location>
</feature>
<dbReference type="PANTHER" id="PTHR42823:SF3">
    <property type="entry name" value="ATP SYNTHASE SUBUNIT A, CHLOROPLASTIC"/>
    <property type="match status" value="1"/>
</dbReference>
<name>A0A9D2BE67_9FIRM</name>
<evidence type="ECO:0000256" key="6">
    <source>
        <dbReference type="ARBA" id="ARBA00022781"/>
    </source>
</evidence>
<reference evidence="13" key="2">
    <citation type="submission" date="2021-04" db="EMBL/GenBank/DDBJ databases">
        <authorList>
            <person name="Gilroy R."/>
        </authorList>
    </citation>
    <scope>NUCLEOTIDE SEQUENCE</scope>
    <source>
        <strain evidence="13">ChiSxjej3B15-1167</strain>
    </source>
</reference>
<feature type="transmembrane region" description="Helical" evidence="11">
    <location>
        <begin position="99"/>
        <end position="119"/>
    </location>
</feature>
<dbReference type="PANTHER" id="PTHR42823">
    <property type="entry name" value="ATP SYNTHASE SUBUNIT A, CHLOROPLASTIC"/>
    <property type="match status" value="1"/>
</dbReference>
<evidence type="ECO:0000256" key="1">
    <source>
        <dbReference type="ARBA" id="ARBA00004141"/>
    </source>
</evidence>
<keyword evidence="5 11" id="KW-0812">Transmembrane</keyword>
<proteinExistence type="inferred from homology"/>
<feature type="transmembrane region" description="Helical" evidence="11">
    <location>
        <begin position="33"/>
        <end position="55"/>
    </location>
</feature>
<keyword evidence="3 11" id="KW-0813">Transport</keyword>
<dbReference type="Pfam" id="PF00119">
    <property type="entry name" value="ATP-synt_A"/>
    <property type="match status" value="1"/>
</dbReference>
<evidence type="ECO:0000256" key="10">
    <source>
        <dbReference type="ARBA" id="ARBA00023310"/>
    </source>
</evidence>
<sequence>MTGLPAAMLLDSGADVDFFIHSFYEFELFGQPVSINTTMISTTIVCLVLFGLILFARHEIMKDYDEPNAVQNAVEMLVETMDGMVESSMGHHAPKYRNYVITLMAFIFLSNISGVFGLRAPTADFGTTFALALITFVMIEYAWIKSNGIRFVKDLFEPFPIFFPVNVISEFATPVSMSLRLFGNVLAGTIMISLWYTLLPWFVKLGIPSFLHVYFDLFSGAIQTYVFGMLTMTFITDKYAD</sequence>
<dbReference type="AlphaFoldDB" id="A0A9D2BE67"/>
<dbReference type="GO" id="GO:0005886">
    <property type="term" value="C:plasma membrane"/>
    <property type="evidence" value="ECO:0007669"/>
    <property type="project" value="UniProtKB-SubCell"/>
</dbReference>
<evidence type="ECO:0000313" key="13">
    <source>
        <dbReference type="EMBL" id="HIX73270.1"/>
    </source>
</evidence>
<keyword evidence="9 11" id="KW-0472">Membrane</keyword>
<dbReference type="Proteomes" id="UP000886805">
    <property type="component" value="Unassembled WGS sequence"/>
</dbReference>
<accession>A0A9D2BE67</accession>
<dbReference type="PROSITE" id="PS00449">
    <property type="entry name" value="ATPASE_A"/>
    <property type="match status" value="1"/>
</dbReference>
<dbReference type="HAMAP" id="MF_01393">
    <property type="entry name" value="ATP_synth_a_bact"/>
    <property type="match status" value="1"/>
</dbReference>
<keyword evidence="10 11" id="KW-0066">ATP synthesis</keyword>
<comment type="subcellular location">
    <subcellularLocation>
        <location evidence="11 12">Cell membrane</location>
        <topology evidence="11 12">Multi-pass membrane protein</topology>
    </subcellularLocation>
    <subcellularLocation>
        <location evidence="1">Membrane</location>
        <topology evidence="1">Multi-pass membrane protein</topology>
    </subcellularLocation>
</comment>
<evidence type="ECO:0000256" key="2">
    <source>
        <dbReference type="ARBA" id="ARBA00006810"/>
    </source>
</evidence>
<comment type="caution">
    <text evidence="13">The sequence shown here is derived from an EMBL/GenBank/DDBJ whole genome shotgun (WGS) entry which is preliminary data.</text>
</comment>
<evidence type="ECO:0000256" key="11">
    <source>
        <dbReference type="HAMAP-Rule" id="MF_01393"/>
    </source>
</evidence>
<dbReference type="SUPFAM" id="SSF81336">
    <property type="entry name" value="F1F0 ATP synthase subunit A"/>
    <property type="match status" value="1"/>
</dbReference>
<evidence type="ECO:0000256" key="4">
    <source>
        <dbReference type="ARBA" id="ARBA00022547"/>
    </source>
</evidence>
<gene>
    <name evidence="11 13" type="primary">atpB</name>
    <name evidence="13" type="ORF">H9849_09645</name>
</gene>
<dbReference type="InterPro" id="IPR045082">
    <property type="entry name" value="ATP_syn_F0_a_bact/chloroplast"/>
</dbReference>
<dbReference type="GO" id="GO:0042777">
    <property type="term" value="P:proton motive force-driven plasma membrane ATP synthesis"/>
    <property type="evidence" value="ECO:0007669"/>
    <property type="project" value="TreeGrafter"/>
</dbReference>
<evidence type="ECO:0000256" key="3">
    <source>
        <dbReference type="ARBA" id="ARBA00022448"/>
    </source>
</evidence>
<dbReference type="PRINTS" id="PR00123">
    <property type="entry name" value="ATPASEA"/>
</dbReference>
<keyword evidence="11" id="KW-1003">Cell membrane</keyword>
<evidence type="ECO:0000313" key="14">
    <source>
        <dbReference type="Proteomes" id="UP000886805"/>
    </source>
</evidence>
<keyword evidence="8 11" id="KW-0406">Ion transport</keyword>
<dbReference type="InterPro" id="IPR023011">
    <property type="entry name" value="ATP_synth_F0_asu_AS"/>
</dbReference>
<evidence type="ECO:0000256" key="7">
    <source>
        <dbReference type="ARBA" id="ARBA00022989"/>
    </source>
</evidence>
<feature type="transmembrane region" description="Helical" evidence="11">
    <location>
        <begin position="214"/>
        <end position="235"/>
    </location>
</feature>
<evidence type="ECO:0000256" key="9">
    <source>
        <dbReference type="ARBA" id="ARBA00023136"/>
    </source>
</evidence>
<evidence type="ECO:0000256" key="12">
    <source>
        <dbReference type="RuleBase" id="RU000483"/>
    </source>
</evidence>
<reference evidence="13" key="1">
    <citation type="journal article" date="2021" name="PeerJ">
        <title>Extensive microbial diversity within the chicken gut microbiome revealed by metagenomics and culture.</title>
        <authorList>
            <person name="Gilroy R."/>
            <person name="Ravi A."/>
            <person name="Getino M."/>
            <person name="Pursley I."/>
            <person name="Horton D.L."/>
            <person name="Alikhan N.F."/>
            <person name="Baker D."/>
            <person name="Gharbi K."/>
            <person name="Hall N."/>
            <person name="Watson M."/>
            <person name="Adriaenssens E.M."/>
            <person name="Foster-Nyarko E."/>
            <person name="Jarju S."/>
            <person name="Secka A."/>
            <person name="Antonio M."/>
            <person name="Oren A."/>
            <person name="Chaudhuri R.R."/>
            <person name="La Ragione R."/>
            <person name="Hildebrand F."/>
            <person name="Pallen M.J."/>
        </authorList>
    </citation>
    <scope>NUCLEOTIDE SEQUENCE</scope>
    <source>
        <strain evidence="13">ChiSxjej3B15-1167</strain>
    </source>
</reference>
<dbReference type="GO" id="GO:0045259">
    <property type="term" value="C:proton-transporting ATP synthase complex"/>
    <property type="evidence" value="ECO:0007669"/>
    <property type="project" value="UniProtKB-KW"/>
</dbReference>
<keyword evidence="6 11" id="KW-0375">Hydrogen ion transport</keyword>
<evidence type="ECO:0000256" key="8">
    <source>
        <dbReference type="ARBA" id="ARBA00023065"/>
    </source>
</evidence>